<keyword evidence="1" id="KW-1133">Transmembrane helix</keyword>
<proteinExistence type="predicted"/>
<dbReference type="AlphaFoldDB" id="A0A4P6YFG3"/>
<keyword evidence="1" id="KW-0472">Membrane</keyword>
<dbReference type="OrthoDB" id="1423961at2"/>
<dbReference type="Gene3D" id="2.60.120.10">
    <property type="entry name" value="Jelly Rolls"/>
    <property type="match status" value="1"/>
</dbReference>
<evidence type="ECO:0000256" key="1">
    <source>
        <dbReference type="SAM" id="Phobius"/>
    </source>
</evidence>
<dbReference type="InterPro" id="IPR013096">
    <property type="entry name" value="Cupin_2"/>
</dbReference>
<evidence type="ECO:0000259" key="2">
    <source>
        <dbReference type="Pfam" id="PF07883"/>
    </source>
</evidence>
<gene>
    <name evidence="3" type="ORF">E1750_12085</name>
</gene>
<dbReference type="KEGG" id="fnk:E1750_12085"/>
<dbReference type="Proteomes" id="UP000291124">
    <property type="component" value="Chromosome"/>
</dbReference>
<dbReference type="InterPro" id="IPR014710">
    <property type="entry name" value="RmlC-like_jellyroll"/>
</dbReference>
<dbReference type="Pfam" id="PF07883">
    <property type="entry name" value="Cupin_2"/>
    <property type="match status" value="1"/>
</dbReference>
<evidence type="ECO:0000313" key="4">
    <source>
        <dbReference type="Proteomes" id="UP000291124"/>
    </source>
</evidence>
<dbReference type="SUPFAM" id="SSF51182">
    <property type="entry name" value="RmlC-like cupins"/>
    <property type="match status" value="1"/>
</dbReference>
<feature type="transmembrane region" description="Helical" evidence="1">
    <location>
        <begin position="20"/>
        <end position="38"/>
    </location>
</feature>
<reference evidence="4" key="1">
    <citation type="submission" date="2019-03" db="EMBL/GenBank/DDBJ databases">
        <title>Flavobacterium sp.</title>
        <authorList>
            <person name="Kim H."/>
        </authorList>
    </citation>
    <scope>NUCLEOTIDE SEQUENCE [LARGE SCALE GENOMIC DNA]</scope>
    <source>
        <strain evidence="4">GS13</strain>
    </source>
</reference>
<protein>
    <submittedName>
        <fullName evidence="3">Cupin domain-containing protein</fullName>
    </submittedName>
</protein>
<dbReference type="EMBL" id="CP037933">
    <property type="protein sequence ID" value="QBN19507.1"/>
    <property type="molecule type" value="Genomic_DNA"/>
</dbReference>
<feature type="domain" description="Cupin type-2" evidence="2">
    <location>
        <begin position="89"/>
        <end position="161"/>
    </location>
</feature>
<organism evidence="3 4">
    <name type="scientific">Flavobacterium nackdongense</name>
    <dbReference type="NCBI Taxonomy" id="2547394"/>
    <lineage>
        <taxon>Bacteria</taxon>
        <taxon>Pseudomonadati</taxon>
        <taxon>Bacteroidota</taxon>
        <taxon>Flavobacteriia</taxon>
        <taxon>Flavobacteriales</taxon>
        <taxon>Flavobacteriaceae</taxon>
        <taxon>Flavobacterium</taxon>
    </lineage>
</organism>
<accession>A0A4P6YFG3</accession>
<keyword evidence="1" id="KW-0812">Transmembrane</keyword>
<keyword evidence="4" id="KW-1185">Reference proteome</keyword>
<name>A0A4P6YFG3_9FLAO</name>
<dbReference type="InterPro" id="IPR011051">
    <property type="entry name" value="RmlC_Cupin_sf"/>
</dbReference>
<evidence type="ECO:0000313" key="3">
    <source>
        <dbReference type="EMBL" id="QBN19507.1"/>
    </source>
</evidence>
<sequence length="198" mass="22846">MIHGYKNCLTIKFKKMNKIIFASIAGIFLGIGITYFTLNTTKNTKTEDPLESKIVFSTQPNQTAGYYFPTHDNLLVMDRSNAEVSEAFIVQIAPNKYTHRHVHDDTEQLFYIISGKGKLTLERLGKKEVFDLLPSNFVHIPRNCYHQTFSQENDTLKYLAIDCFPKGCNPNEPSWDSHARAVCKMNDWNYDEARKKKI</sequence>